<organism evidence="8 9">
    <name type="scientific">Psittacicella gerlachiana</name>
    <dbReference type="NCBI Taxonomy" id="2028574"/>
    <lineage>
        <taxon>Bacteria</taxon>
        <taxon>Pseudomonadati</taxon>
        <taxon>Pseudomonadota</taxon>
        <taxon>Gammaproteobacteria</taxon>
        <taxon>Pasteurellales</taxon>
        <taxon>Psittacicellaceae</taxon>
        <taxon>Psittacicella</taxon>
    </lineage>
</organism>
<dbReference type="InterPro" id="IPR020846">
    <property type="entry name" value="MFS_dom"/>
</dbReference>
<proteinExistence type="predicted"/>
<feature type="transmembrane region" description="Helical" evidence="6">
    <location>
        <begin position="149"/>
        <end position="173"/>
    </location>
</feature>
<dbReference type="OrthoDB" id="5670831at2"/>
<feature type="transmembrane region" description="Helical" evidence="6">
    <location>
        <begin position="265"/>
        <end position="282"/>
    </location>
</feature>
<accession>A0A3A1YCK2</accession>
<comment type="caution">
    <text evidence="8">The sequence shown here is derived from an EMBL/GenBank/DDBJ whole genome shotgun (WGS) entry which is preliminary data.</text>
</comment>
<evidence type="ECO:0000256" key="5">
    <source>
        <dbReference type="ARBA" id="ARBA00023136"/>
    </source>
</evidence>
<comment type="subcellular location">
    <subcellularLocation>
        <location evidence="1">Membrane</location>
        <topology evidence="1">Multi-pass membrane protein</topology>
    </subcellularLocation>
</comment>
<dbReference type="GO" id="GO:0005886">
    <property type="term" value="C:plasma membrane"/>
    <property type="evidence" value="ECO:0007669"/>
    <property type="project" value="TreeGrafter"/>
</dbReference>
<feature type="transmembrane region" description="Helical" evidence="6">
    <location>
        <begin position="116"/>
        <end position="137"/>
    </location>
</feature>
<evidence type="ECO:0000313" key="9">
    <source>
        <dbReference type="Proteomes" id="UP000265964"/>
    </source>
</evidence>
<dbReference type="PANTHER" id="PTHR23502:SF132">
    <property type="entry name" value="POLYAMINE TRANSPORTER 2-RELATED"/>
    <property type="match status" value="1"/>
</dbReference>
<feature type="transmembrane region" description="Helical" evidence="6">
    <location>
        <begin position="91"/>
        <end position="110"/>
    </location>
</feature>
<dbReference type="SUPFAM" id="SSF103473">
    <property type="entry name" value="MFS general substrate transporter"/>
    <property type="match status" value="1"/>
</dbReference>
<dbReference type="PANTHER" id="PTHR23502">
    <property type="entry name" value="MAJOR FACILITATOR SUPERFAMILY"/>
    <property type="match status" value="1"/>
</dbReference>
<protein>
    <recommendedName>
        <fullName evidence="7">Major facilitator superfamily (MFS) profile domain-containing protein</fullName>
    </recommendedName>
</protein>
<feature type="transmembrane region" description="Helical" evidence="6">
    <location>
        <begin position="64"/>
        <end position="84"/>
    </location>
</feature>
<sequence length="416" mass="46824">MKDSFEQITPWQQELQRKLPPIGILIPLLAILTIMSAFVNDAFSPALQTMAQDFESSLEQMQKIISYNLIGMGLGVLIFGPLIDRYGRKKALIICSFLGILINLAMINAPSYTWLIIIRIGQGIIFGALSATPEVMIKDIFSPRRFVIFNAWLITLFLFGPALSPLIGGYIFIWFGWHWIFYGVCIVLAISIFIVLCFIPETLDPSKVQSIKVKQISKNFWQILSTKPALLLIINSTLLTCAVFGFPTLLPVIYLEDYQLAPQVFGYYTFALVLLQIVGIQLNKLTMKHGFSPLKVWLAATSVQAFFTLANFTLVLNPQWLSVTSIILVLGLNMALNGFQIGNMTVTYLMYFPQMTGTAVSLLTFIRLTIPGILIGWLTMLPRYQGATLLFINGCLILICCLGSWYFYHKYGKNFN</sequence>
<gene>
    <name evidence="8" type="ORF">CKF59_04405</name>
</gene>
<evidence type="ECO:0000259" key="7">
    <source>
        <dbReference type="PROSITE" id="PS50850"/>
    </source>
</evidence>
<keyword evidence="5 6" id="KW-0472">Membrane</keyword>
<feature type="transmembrane region" description="Helical" evidence="6">
    <location>
        <begin position="320"/>
        <end position="339"/>
    </location>
</feature>
<dbReference type="GO" id="GO:0022857">
    <property type="term" value="F:transmembrane transporter activity"/>
    <property type="evidence" value="ECO:0007669"/>
    <property type="project" value="InterPro"/>
</dbReference>
<feature type="transmembrane region" description="Helical" evidence="6">
    <location>
        <begin position="294"/>
        <end position="314"/>
    </location>
</feature>
<keyword evidence="2" id="KW-0813">Transport</keyword>
<feature type="transmembrane region" description="Helical" evidence="6">
    <location>
        <begin position="21"/>
        <end position="39"/>
    </location>
</feature>
<keyword evidence="4 6" id="KW-1133">Transmembrane helix</keyword>
<feature type="transmembrane region" description="Helical" evidence="6">
    <location>
        <begin position="360"/>
        <end position="380"/>
    </location>
</feature>
<evidence type="ECO:0000313" key="8">
    <source>
        <dbReference type="EMBL" id="RIY34949.1"/>
    </source>
</evidence>
<dbReference type="PROSITE" id="PS50850">
    <property type="entry name" value="MFS"/>
    <property type="match status" value="1"/>
</dbReference>
<dbReference type="InterPro" id="IPR011701">
    <property type="entry name" value="MFS"/>
</dbReference>
<evidence type="ECO:0000256" key="6">
    <source>
        <dbReference type="SAM" id="Phobius"/>
    </source>
</evidence>
<dbReference type="InterPro" id="IPR036259">
    <property type="entry name" value="MFS_trans_sf"/>
</dbReference>
<evidence type="ECO:0000256" key="4">
    <source>
        <dbReference type="ARBA" id="ARBA00022989"/>
    </source>
</evidence>
<dbReference type="Pfam" id="PF07690">
    <property type="entry name" value="MFS_1"/>
    <property type="match status" value="1"/>
</dbReference>
<name>A0A3A1YCK2_9GAMM</name>
<evidence type="ECO:0000256" key="2">
    <source>
        <dbReference type="ARBA" id="ARBA00022448"/>
    </source>
</evidence>
<dbReference type="EMBL" id="NRJF01000116">
    <property type="protein sequence ID" value="RIY34949.1"/>
    <property type="molecule type" value="Genomic_DNA"/>
</dbReference>
<feature type="transmembrane region" description="Helical" evidence="6">
    <location>
        <begin position="386"/>
        <end position="408"/>
    </location>
</feature>
<feature type="transmembrane region" description="Helical" evidence="6">
    <location>
        <begin position="179"/>
        <end position="199"/>
    </location>
</feature>
<dbReference type="Gene3D" id="1.20.1720.10">
    <property type="entry name" value="Multidrug resistance protein D"/>
    <property type="match status" value="1"/>
</dbReference>
<reference evidence="8 9" key="1">
    <citation type="submission" date="2017-08" db="EMBL/GenBank/DDBJ databases">
        <title>Reclassification of Bisgaard taxon 37 and 44.</title>
        <authorList>
            <person name="Christensen H."/>
        </authorList>
    </citation>
    <scope>NUCLEOTIDE SEQUENCE [LARGE SCALE GENOMIC DNA]</scope>
    <source>
        <strain evidence="8 9">EEAB3T1</strain>
    </source>
</reference>
<dbReference type="Proteomes" id="UP000265964">
    <property type="component" value="Unassembled WGS sequence"/>
</dbReference>
<feature type="transmembrane region" description="Helical" evidence="6">
    <location>
        <begin position="229"/>
        <end position="253"/>
    </location>
</feature>
<dbReference type="AlphaFoldDB" id="A0A3A1YCK2"/>
<dbReference type="RefSeq" id="WP_119534763.1">
    <property type="nucleotide sequence ID" value="NZ_NRJF01000116.1"/>
</dbReference>
<feature type="domain" description="Major facilitator superfamily (MFS) profile" evidence="7">
    <location>
        <begin position="25"/>
        <end position="412"/>
    </location>
</feature>
<evidence type="ECO:0000256" key="1">
    <source>
        <dbReference type="ARBA" id="ARBA00004141"/>
    </source>
</evidence>
<keyword evidence="9" id="KW-1185">Reference proteome</keyword>
<evidence type="ECO:0000256" key="3">
    <source>
        <dbReference type="ARBA" id="ARBA00022692"/>
    </source>
</evidence>
<keyword evidence="3 6" id="KW-0812">Transmembrane</keyword>